<evidence type="ECO:0008006" key="3">
    <source>
        <dbReference type="Google" id="ProtNLM"/>
    </source>
</evidence>
<protein>
    <recommendedName>
        <fullName evidence="3">F-box domain-containing protein</fullName>
    </recommendedName>
</protein>
<dbReference type="OMA" id="CWARNVT"/>
<evidence type="ECO:0000313" key="2">
    <source>
        <dbReference type="Proteomes" id="UP000219338"/>
    </source>
</evidence>
<dbReference type="Proteomes" id="UP000219338">
    <property type="component" value="Unassembled WGS sequence"/>
</dbReference>
<evidence type="ECO:0000313" key="1">
    <source>
        <dbReference type="EMBL" id="SJL14739.1"/>
    </source>
</evidence>
<accession>A0A284S164</accession>
<dbReference type="AlphaFoldDB" id="A0A284S164"/>
<proteinExistence type="predicted"/>
<sequence>MNALHPNYAALRDVVNFVEYRFHEESKRTSRYTTISLPSFSTPTHIPVILRDPHYSVYKYISLPSLEFEDLNELEVLLRDSTISSPPRDGKFLEITLSNPMFRSILSRPVDIRAPDFRTLVLHNVATVDLQLWSDILKPFVRLAFSDVNQIILFGPGRISVPTCWARNVTSLKFSNVSMSRDTLYQIICSCLKLDILTLGHIHLTVTEAPAGTAALAANHIHDLKELSFFNFPNAHMADFLKLIRKSSRVKISVRSLRKLIVVMDPTLNSVLSADLKYELTALLRDNSESYEYRFLRSLYQPGIRFLIVQHGICRRILPGFAVGTFWQASSIFWDYFPFLITGFFSSVFLDASMNHHHR</sequence>
<reference evidence="2" key="1">
    <citation type="journal article" date="2017" name="Nat. Ecol. Evol.">
        <title>Genome expansion and lineage-specific genetic innovations in the forest pathogenic fungi Armillaria.</title>
        <authorList>
            <person name="Sipos G."/>
            <person name="Prasanna A.N."/>
            <person name="Walter M.C."/>
            <person name="O'Connor E."/>
            <person name="Balint B."/>
            <person name="Krizsan K."/>
            <person name="Kiss B."/>
            <person name="Hess J."/>
            <person name="Varga T."/>
            <person name="Slot J."/>
            <person name="Riley R."/>
            <person name="Boka B."/>
            <person name="Rigling D."/>
            <person name="Barry K."/>
            <person name="Lee J."/>
            <person name="Mihaltcheva S."/>
            <person name="LaButti K."/>
            <person name="Lipzen A."/>
            <person name="Waldron R."/>
            <person name="Moloney N.M."/>
            <person name="Sperisen C."/>
            <person name="Kredics L."/>
            <person name="Vagvoelgyi C."/>
            <person name="Patrignani A."/>
            <person name="Fitzpatrick D."/>
            <person name="Nagy I."/>
            <person name="Doyle S."/>
            <person name="Anderson J.B."/>
            <person name="Grigoriev I.V."/>
            <person name="Gueldener U."/>
            <person name="Muensterkoetter M."/>
            <person name="Nagy L.G."/>
        </authorList>
    </citation>
    <scope>NUCLEOTIDE SEQUENCE [LARGE SCALE GENOMIC DNA]</scope>
    <source>
        <strain evidence="2">C18/9</strain>
    </source>
</reference>
<name>A0A284S164_ARMOS</name>
<gene>
    <name evidence="1" type="ORF">ARMOST_18207</name>
</gene>
<dbReference type="OrthoDB" id="3009672at2759"/>
<organism evidence="1 2">
    <name type="scientific">Armillaria ostoyae</name>
    <name type="common">Armillaria root rot fungus</name>
    <dbReference type="NCBI Taxonomy" id="47428"/>
    <lineage>
        <taxon>Eukaryota</taxon>
        <taxon>Fungi</taxon>
        <taxon>Dikarya</taxon>
        <taxon>Basidiomycota</taxon>
        <taxon>Agaricomycotina</taxon>
        <taxon>Agaricomycetes</taxon>
        <taxon>Agaricomycetidae</taxon>
        <taxon>Agaricales</taxon>
        <taxon>Marasmiineae</taxon>
        <taxon>Physalacriaceae</taxon>
        <taxon>Armillaria</taxon>
    </lineage>
</organism>
<dbReference type="EMBL" id="FUEG01000025">
    <property type="protein sequence ID" value="SJL14739.1"/>
    <property type="molecule type" value="Genomic_DNA"/>
</dbReference>
<keyword evidence="2" id="KW-1185">Reference proteome</keyword>